<gene>
    <name evidence="1" type="ORF">BMAGN_1550</name>
</gene>
<evidence type="ECO:0000313" key="2">
    <source>
        <dbReference type="Proteomes" id="UP000029052"/>
    </source>
</evidence>
<keyword evidence="2" id="KW-1185">Reference proteome</keyword>
<organism evidence="1 2">
    <name type="scientific">Bifidobacterium magnum</name>
    <dbReference type="NCBI Taxonomy" id="1692"/>
    <lineage>
        <taxon>Bacteria</taxon>
        <taxon>Bacillati</taxon>
        <taxon>Actinomycetota</taxon>
        <taxon>Actinomycetes</taxon>
        <taxon>Bifidobacteriales</taxon>
        <taxon>Bifidobacteriaceae</taxon>
        <taxon>Bifidobacterium</taxon>
    </lineage>
</organism>
<sequence length="171" mass="18969">MTSEIEEMIGEMGYKEASQKAAYAQMLIRRLETVVKAFKTVYEDQIESAETVNINGSPAATITKTRGGDGSWVVEDPKAYGRVLKDIKAAVEEKALPEAWETIPMPREEACTQDYIERLIRDHDGQVPPGVVHKPGRAGSVQIKPDRAFLHQPLTPETISEPFQLTESSQA</sequence>
<dbReference type="AlphaFoldDB" id="A0A087B9P0"/>
<accession>A0A087B9P0</accession>
<dbReference type="EMBL" id="JGZB01000009">
    <property type="protein sequence ID" value="KFI67740.1"/>
    <property type="molecule type" value="Genomic_DNA"/>
</dbReference>
<dbReference type="Proteomes" id="UP000029052">
    <property type="component" value="Unassembled WGS sequence"/>
</dbReference>
<dbReference type="STRING" id="1692.BMAGN_1550"/>
<comment type="caution">
    <text evidence="1">The sequence shown here is derived from an EMBL/GenBank/DDBJ whole genome shotgun (WGS) entry which is preliminary data.</text>
</comment>
<reference evidence="1 2" key="1">
    <citation type="submission" date="2014-03" db="EMBL/GenBank/DDBJ databases">
        <title>Genomics of Bifidobacteria.</title>
        <authorList>
            <person name="Ventura M."/>
            <person name="Milani C."/>
            <person name="Lugli G.A."/>
        </authorList>
    </citation>
    <scope>NUCLEOTIDE SEQUENCE [LARGE SCALE GENOMIC DNA]</scope>
    <source>
        <strain evidence="1 2">LMG 11591</strain>
    </source>
</reference>
<name>A0A087B9P0_9BIFI</name>
<dbReference type="eggNOG" id="ENOG503060X">
    <property type="taxonomic scope" value="Bacteria"/>
</dbReference>
<dbReference type="RefSeq" id="WP_022860391.1">
    <property type="nucleotide sequence ID" value="NZ_JGZB01000009.1"/>
</dbReference>
<protein>
    <submittedName>
        <fullName evidence="1">Uncharacterized protein</fullName>
    </submittedName>
</protein>
<evidence type="ECO:0000313" key="1">
    <source>
        <dbReference type="EMBL" id="KFI67740.1"/>
    </source>
</evidence>
<proteinExistence type="predicted"/>